<name>A0A835GIC9_SPOEX</name>
<evidence type="ECO:0000313" key="1">
    <source>
        <dbReference type="EMBL" id="KAF9417404.1"/>
    </source>
</evidence>
<gene>
    <name evidence="1" type="ORF">HW555_005501</name>
</gene>
<proteinExistence type="predicted"/>
<protein>
    <submittedName>
        <fullName evidence="1">Uncharacterized protein</fullName>
    </submittedName>
</protein>
<accession>A0A835GIC9</accession>
<dbReference type="EMBL" id="JACKWZ010000072">
    <property type="protein sequence ID" value="KAF9417404.1"/>
    <property type="molecule type" value="Genomic_DNA"/>
</dbReference>
<dbReference type="Proteomes" id="UP000648187">
    <property type="component" value="Unassembled WGS sequence"/>
</dbReference>
<sequence>MAISWMSSLCTFPPATMTRSNDVKSQFFSCFNRDSNNDGPTRALIGWKKDLPLLLQPQHPGFMLESRYLQHTTCATSTDEPQKIKHGQFQIAEWMVRVEKDDEKKEWIKSSTAMTTSTMHSSTITYFLNEGKISYSFRSERGKLTIYEFDKESAGCPRLQTGEDRVLALSFSLSRRGSIK</sequence>
<dbReference type="AlphaFoldDB" id="A0A835GIC9"/>
<reference evidence="1" key="1">
    <citation type="submission" date="2020-08" db="EMBL/GenBank/DDBJ databases">
        <title>Spodoptera exigua strain:BAW_Kor-Di-RS1 Genome sequencing and assembly.</title>
        <authorList>
            <person name="Kim J."/>
            <person name="Nam H.Y."/>
            <person name="Kwon M."/>
            <person name="Choi J.H."/>
            <person name="Cho S.R."/>
            <person name="Kim G.-H."/>
        </authorList>
    </citation>
    <scope>NUCLEOTIDE SEQUENCE</scope>
    <source>
        <strain evidence="1">BAW_Kor-Di-RS1</strain>
        <tissue evidence="1">Whole-body</tissue>
    </source>
</reference>
<keyword evidence="2" id="KW-1185">Reference proteome</keyword>
<comment type="caution">
    <text evidence="1">The sequence shown here is derived from an EMBL/GenBank/DDBJ whole genome shotgun (WGS) entry which is preliminary data.</text>
</comment>
<organism evidence="1 2">
    <name type="scientific">Spodoptera exigua</name>
    <name type="common">Beet armyworm</name>
    <name type="synonym">Noctua fulgens</name>
    <dbReference type="NCBI Taxonomy" id="7107"/>
    <lineage>
        <taxon>Eukaryota</taxon>
        <taxon>Metazoa</taxon>
        <taxon>Ecdysozoa</taxon>
        <taxon>Arthropoda</taxon>
        <taxon>Hexapoda</taxon>
        <taxon>Insecta</taxon>
        <taxon>Pterygota</taxon>
        <taxon>Neoptera</taxon>
        <taxon>Endopterygota</taxon>
        <taxon>Lepidoptera</taxon>
        <taxon>Glossata</taxon>
        <taxon>Ditrysia</taxon>
        <taxon>Noctuoidea</taxon>
        <taxon>Noctuidae</taxon>
        <taxon>Amphipyrinae</taxon>
        <taxon>Spodoptera</taxon>
    </lineage>
</organism>
<evidence type="ECO:0000313" key="2">
    <source>
        <dbReference type="Proteomes" id="UP000648187"/>
    </source>
</evidence>